<dbReference type="RefSeq" id="WP_071677661.1">
    <property type="nucleotide sequence ID" value="NZ_CP016312.1"/>
</dbReference>
<dbReference type="EMBL" id="CP016312">
    <property type="protein sequence ID" value="APD10056.1"/>
    <property type="molecule type" value="Genomic_DNA"/>
</dbReference>
<evidence type="ECO:0000313" key="2">
    <source>
        <dbReference type="Proteomes" id="UP000182993"/>
    </source>
</evidence>
<evidence type="ECO:0000313" key="1">
    <source>
        <dbReference type="EMBL" id="APD10056.1"/>
    </source>
</evidence>
<evidence type="ECO:0008006" key="3">
    <source>
        <dbReference type="Google" id="ProtNLM"/>
    </source>
</evidence>
<dbReference type="STRING" id="56956.A0O31_01984"/>
<dbReference type="AlphaFoldDB" id="A0A1J0LV20"/>
<organism evidence="1 2">
    <name type="scientific">Thermus brockianus</name>
    <dbReference type="NCBI Taxonomy" id="56956"/>
    <lineage>
        <taxon>Bacteria</taxon>
        <taxon>Thermotogati</taxon>
        <taxon>Deinococcota</taxon>
        <taxon>Deinococci</taxon>
        <taxon>Thermales</taxon>
        <taxon>Thermaceae</taxon>
        <taxon>Thermus</taxon>
    </lineage>
</organism>
<name>A0A1J0LV20_THEBO</name>
<accession>A0A1J0LV20</accession>
<gene>
    <name evidence="1" type="ORF">A0O31_01984</name>
</gene>
<sequence length="142" mass="14499">MRRVVALLGVLLALGLAQRAEVSLGSPFGVQGGVRFPLVPLVLDGRVYGGVGLEALGGGMDLLLKLPLTDLYLGLGAFYGTGPALSFPGDARGQGGVRAVLGTWLNLPLPLLGAYLEVHPTYYLTPTQGFGVGAALGLSVGL</sequence>
<dbReference type="Proteomes" id="UP000182993">
    <property type="component" value="Chromosome"/>
</dbReference>
<protein>
    <recommendedName>
        <fullName evidence="3">Outer membrane protein beta-barrel domain-containing protein</fullName>
    </recommendedName>
</protein>
<proteinExistence type="predicted"/>
<reference evidence="2" key="1">
    <citation type="submission" date="2016-06" db="EMBL/GenBank/DDBJ databases">
        <title>Whole genome sequencing of Thermus brockianus strain GE-1.</title>
        <authorList>
            <person name="Schaefers C."/>
            <person name="Blank S."/>
            <person name="Wiebusch S."/>
            <person name="Elleuche S."/>
            <person name="Antranikian G."/>
        </authorList>
    </citation>
    <scope>NUCLEOTIDE SEQUENCE [LARGE SCALE GENOMIC DNA]</scope>
    <source>
        <strain evidence="2">GE-1</strain>
    </source>
</reference>
<dbReference type="OrthoDB" id="26023at2"/>
<dbReference type="KEGG" id="tbc:A0O31_01984"/>